<dbReference type="PANTHER" id="PTHR33116">
    <property type="entry name" value="REVERSE TRANSCRIPTASE ZINC-BINDING DOMAIN-CONTAINING PROTEIN-RELATED-RELATED"/>
    <property type="match status" value="1"/>
</dbReference>
<comment type="caution">
    <text evidence="1">The sequence shown here is derived from an EMBL/GenBank/DDBJ whole genome shotgun (WGS) entry which is preliminary data.</text>
</comment>
<keyword evidence="2" id="KW-1185">Reference proteome</keyword>
<name>A0A2U1PS03_ARTAN</name>
<accession>A0A2U1PS03</accession>
<dbReference type="OrthoDB" id="1743609at2759"/>
<dbReference type="AlphaFoldDB" id="A0A2U1PS03"/>
<dbReference type="EMBL" id="PKPP01000808">
    <property type="protein sequence ID" value="PWA88531.1"/>
    <property type="molecule type" value="Genomic_DNA"/>
</dbReference>
<protein>
    <submittedName>
        <fullName evidence="1">RNA-directed DNA polymerase, eukaryota</fullName>
    </submittedName>
</protein>
<dbReference type="STRING" id="35608.A0A2U1PS03"/>
<evidence type="ECO:0000313" key="1">
    <source>
        <dbReference type="EMBL" id="PWA88531.1"/>
    </source>
</evidence>
<keyword evidence="1" id="KW-0695">RNA-directed DNA polymerase</keyword>
<keyword evidence="1" id="KW-0808">Transferase</keyword>
<dbReference type="GO" id="GO:0003964">
    <property type="term" value="F:RNA-directed DNA polymerase activity"/>
    <property type="evidence" value="ECO:0007669"/>
    <property type="project" value="UniProtKB-KW"/>
</dbReference>
<dbReference type="PANTHER" id="PTHR33116:SF79">
    <property type="entry name" value="REVERSE TRANSCRIPTASE DOMAIN, ZINC FINGER, CCHC-TYPE-RELATED"/>
    <property type="match status" value="1"/>
</dbReference>
<organism evidence="1 2">
    <name type="scientific">Artemisia annua</name>
    <name type="common">Sweet wormwood</name>
    <dbReference type="NCBI Taxonomy" id="35608"/>
    <lineage>
        <taxon>Eukaryota</taxon>
        <taxon>Viridiplantae</taxon>
        <taxon>Streptophyta</taxon>
        <taxon>Embryophyta</taxon>
        <taxon>Tracheophyta</taxon>
        <taxon>Spermatophyta</taxon>
        <taxon>Magnoliopsida</taxon>
        <taxon>eudicotyledons</taxon>
        <taxon>Gunneridae</taxon>
        <taxon>Pentapetalae</taxon>
        <taxon>asterids</taxon>
        <taxon>campanulids</taxon>
        <taxon>Asterales</taxon>
        <taxon>Asteraceae</taxon>
        <taxon>Asteroideae</taxon>
        <taxon>Anthemideae</taxon>
        <taxon>Artemisiinae</taxon>
        <taxon>Artemisia</taxon>
    </lineage>
</organism>
<gene>
    <name evidence="1" type="ORF">CTI12_AA119840</name>
</gene>
<proteinExistence type="predicted"/>
<sequence>MSRCNNWEAVVTKFTSKLSLWKARLLSVGGRLSLIKSVLGNLPTYFMSLYYMPAAIRSKLESLRQNFFIGSELGDRKMAWVSWNTCLASKELGGLGIGSIHALNVGLLFKWIWRFLHNQSDLWISVIKGIYGCSGGIFGENFARSCHSPWSGILSMIKKLKHKGIDLMALCKRKLGNGESILFWEDVWWGNQTLKSLYPRIHMLDSHKDCCVAHRLPPHEWNTVLRRDPRGGIEASQFNELRLHIESVVLNSNPDSWSWTPNIHKGFTVASVRLLVDSHLLPVGPHATRWNRSFFRYDNYLAKIYSKLM</sequence>
<keyword evidence="1" id="KW-0548">Nucleotidyltransferase</keyword>
<reference evidence="1 2" key="1">
    <citation type="journal article" date="2018" name="Mol. Plant">
        <title>The genome of Artemisia annua provides insight into the evolution of Asteraceae family and artemisinin biosynthesis.</title>
        <authorList>
            <person name="Shen Q."/>
            <person name="Zhang L."/>
            <person name="Liao Z."/>
            <person name="Wang S."/>
            <person name="Yan T."/>
            <person name="Shi P."/>
            <person name="Liu M."/>
            <person name="Fu X."/>
            <person name="Pan Q."/>
            <person name="Wang Y."/>
            <person name="Lv Z."/>
            <person name="Lu X."/>
            <person name="Zhang F."/>
            <person name="Jiang W."/>
            <person name="Ma Y."/>
            <person name="Chen M."/>
            <person name="Hao X."/>
            <person name="Li L."/>
            <person name="Tang Y."/>
            <person name="Lv G."/>
            <person name="Zhou Y."/>
            <person name="Sun X."/>
            <person name="Brodelius P.E."/>
            <person name="Rose J.K.C."/>
            <person name="Tang K."/>
        </authorList>
    </citation>
    <scope>NUCLEOTIDE SEQUENCE [LARGE SCALE GENOMIC DNA]</scope>
    <source>
        <strain evidence="2">cv. Huhao1</strain>
        <tissue evidence="1">Leaf</tissue>
    </source>
</reference>
<evidence type="ECO:0000313" key="2">
    <source>
        <dbReference type="Proteomes" id="UP000245207"/>
    </source>
</evidence>
<dbReference type="Proteomes" id="UP000245207">
    <property type="component" value="Unassembled WGS sequence"/>
</dbReference>